<sequence>MKKILLAFGTCPEAIKMIPLVKEFKKKGDSIRYNCVRYRVECVTGADLFLSRDLVEKVGGLFDSVIFMYSEESEL</sequence>
<dbReference type="RefSeq" id="WP_117724821.1">
    <property type="nucleotide sequence ID" value="NZ_QSUL01000010.1"/>
</dbReference>
<organism evidence="1 2">
    <name type="scientific">Bacteroides oleiciplenus</name>
    <dbReference type="NCBI Taxonomy" id="626931"/>
    <lineage>
        <taxon>Bacteria</taxon>
        <taxon>Pseudomonadati</taxon>
        <taxon>Bacteroidota</taxon>
        <taxon>Bacteroidia</taxon>
        <taxon>Bacteroidales</taxon>
        <taxon>Bacteroidaceae</taxon>
        <taxon>Bacteroides</taxon>
    </lineage>
</organism>
<comment type="caution">
    <text evidence="1">The sequence shown here is derived from an EMBL/GenBank/DDBJ whole genome shotgun (WGS) entry which is preliminary data.</text>
</comment>
<protein>
    <submittedName>
        <fullName evidence="1">Uncharacterized protein</fullName>
    </submittedName>
</protein>
<dbReference type="Gene3D" id="3.40.50.2000">
    <property type="entry name" value="Glycogen Phosphorylase B"/>
    <property type="match status" value="1"/>
</dbReference>
<name>A0A3E5B8N8_9BACE</name>
<dbReference type="SUPFAM" id="SSF53756">
    <property type="entry name" value="UDP-Glycosyltransferase/glycogen phosphorylase"/>
    <property type="match status" value="1"/>
</dbReference>
<dbReference type="AlphaFoldDB" id="A0A3E5B8N8"/>
<proteinExistence type="predicted"/>
<evidence type="ECO:0000313" key="2">
    <source>
        <dbReference type="Proteomes" id="UP000260983"/>
    </source>
</evidence>
<reference evidence="1 2" key="1">
    <citation type="submission" date="2018-08" db="EMBL/GenBank/DDBJ databases">
        <title>A genome reference for cultivated species of the human gut microbiota.</title>
        <authorList>
            <person name="Zou Y."/>
            <person name="Xue W."/>
            <person name="Luo G."/>
        </authorList>
    </citation>
    <scope>NUCLEOTIDE SEQUENCE [LARGE SCALE GENOMIC DNA]</scope>
    <source>
        <strain evidence="1 2">OM05-15BH</strain>
    </source>
</reference>
<evidence type="ECO:0000313" key="1">
    <source>
        <dbReference type="EMBL" id="RGN33941.1"/>
    </source>
</evidence>
<accession>A0A3E5B8N8</accession>
<dbReference type="EMBL" id="QSUL01000010">
    <property type="protein sequence ID" value="RGN33941.1"/>
    <property type="molecule type" value="Genomic_DNA"/>
</dbReference>
<gene>
    <name evidence="1" type="ORF">DXB65_15830</name>
</gene>
<dbReference type="Proteomes" id="UP000260983">
    <property type="component" value="Unassembled WGS sequence"/>
</dbReference>